<dbReference type="OrthoDB" id="10014409at2759"/>
<evidence type="ECO:0000313" key="3">
    <source>
        <dbReference type="Proteomes" id="UP000838756"/>
    </source>
</evidence>
<comment type="caution">
    <text evidence="2">The sequence shown here is derived from an EMBL/GenBank/DDBJ whole genome shotgun (WGS) entry which is preliminary data.</text>
</comment>
<proteinExistence type="predicted"/>
<reference evidence="2" key="1">
    <citation type="submission" date="2022-03" db="EMBL/GenBank/DDBJ databases">
        <authorList>
            <person name="Lindestad O."/>
        </authorList>
    </citation>
    <scope>NUCLEOTIDE SEQUENCE</scope>
</reference>
<feature type="region of interest" description="Disordered" evidence="1">
    <location>
        <begin position="1"/>
        <end position="29"/>
    </location>
</feature>
<name>A0A8S4RGW7_9NEOP</name>
<accession>A0A8S4RGW7</accession>
<feature type="compositionally biased region" description="Polar residues" evidence="1">
    <location>
        <begin position="1"/>
        <end position="11"/>
    </location>
</feature>
<dbReference type="AlphaFoldDB" id="A0A8S4RGW7"/>
<gene>
    <name evidence="2" type="primary">jg8036</name>
    <name evidence="2" type="ORF">PAEG_LOCUS13924</name>
</gene>
<organism evidence="2 3">
    <name type="scientific">Pararge aegeria aegeria</name>
    <dbReference type="NCBI Taxonomy" id="348720"/>
    <lineage>
        <taxon>Eukaryota</taxon>
        <taxon>Metazoa</taxon>
        <taxon>Ecdysozoa</taxon>
        <taxon>Arthropoda</taxon>
        <taxon>Hexapoda</taxon>
        <taxon>Insecta</taxon>
        <taxon>Pterygota</taxon>
        <taxon>Neoptera</taxon>
        <taxon>Endopterygota</taxon>
        <taxon>Lepidoptera</taxon>
        <taxon>Glossata</taxon>
        <taxon>Ditrysia</taxon>
        <taxon>Papilionoidea</taxon>
        <taxon>Nymphalidae</taxon>
        <taxon>Satyrinae</taxon>
        <taxon>Satyrini</taxon>
        <taxon>Parargina</taxon>
        <taxon>Pararge</taxon>
    </lineage>
</organism>
<evidence type="ECO:0000256" key="1">
    <source>
        <dbReference type="SAM" id="MobiDB-lite"/>
    </source>
</evidence>
<sequence>MSTKNLASYGSATPKDPLTPSEPSTTTRSALKKARYCSASGMFADAGVPEFYALIRNRIASFWETVENSNN</sequence>
<dbReference type="EMBL" id="CAKXAJ010025209">
    <property type="protein sequence ID" value="CAH2236555.1"/>
    <property type="molecule type" value="Genomic_DNA"/>
</dbReference>
<keyword evidence="3" id="KW-1185">Reference proteome</keyword>
<evidence type="ECO:0000313" key="2">
    <source>
        <dbReference type="EMBL" id="CAH2236555.1"/>
    </source>
</evidence>
<dbReference type="Proteomes" id="UP000838756">
    <property type="component" value="Unassembled WGS sequence"/>
</dbReference>
<protein>
    <submittedName>
        <fullName evidence="2">Jg8036 protein</fullName>
    </submittedName>
</protein>